<name>A0A6G1JEP2_9PLEO</name>
<dbReference type="Proteomes" id="UP000799291">
    <property type="component" value="Unassembled WGS sequence"/>
</dbReference>
<evidence type="ECO:0000313" key="2">
    <source>
        <dbReference type="Proteomes" id="UP000799291"/>
    </source>
</evidence>
<dbReference type="PANTHER" id="PTHR13318:SF95">
    <property type="entry name" value="F-BOX PROTEIN YLR352W"/>
    <property type="match status" value="1"/>
</dbReference>
<dbReference type="GO" id="GO:0031146">
    <property type="term" value="P:SCF-dependent proteasomal ubiquitin-dependent protein catabolic process"/>
    <property type="evidence" value="ECO:0007669"/>
    <property type="project" value="TreeGrafter"/>
</dbReference>
<protein>
    <recommendedName>
        <fullName evidence="3">F-box domain-containing protein</fullName>
    </recommendedName>
</protein>
<dbReference type="OrthoDB" id="5368161at2759"/>
<reference evidence="1" key="1">
    <citation type="journal article" date="2020" name="Stud. Mycol.">
        <title>101 Dothideomycetes genomes: a test case for predicting lifestyles and emergence of pathogens.</title>
        <authorList>
            <person name="Haridas S."/>
            <person name="Albert R."/>
            <person name="Binder M."/>
            <person name="Bloem J."/>
            <person name="Labutti K."/>
            <person name="Salamov A."/>
            <person name="Andreopoulos B."/>
            <person name="Baker S."/>
            <person name="Barry K."/>
            <person name="Bills G."/>
            <person name="Bluhm B."/>
            <person name="Cannon C."/>
            <person name="Castanera R."/>
            <person name="Culley D."/>
            <person name="Daum C."/>
            <person name="Ezra D."/>
            <person name="Gonzalez J."/>
            <person name="Henrissat B."/>
            <person name="Kuo A."/>
            <person name="Liang C."/>
            <person name="Lipzen A."/>
            <person name="Lutzoni F."/>
            <person name="Magnuson J."/>
            <person name="Mondo S."/>
            <person name="Nolan M."/>
            <person name="Ohm R."/>
            <person name="Pangilinan J."/>
            <person name="Park H.-J."/>
            <person name="Ramirez L."/>
            <person name="Alfaro M."/>
            <person name="Sun H."/>
            <person name="Tritt A."/>
            <person name="Yoshinaga Y."/>
            <person name="Zwiers L.-H."/>
            <person name="Turgeon B."/>
            <person name="Goodwin S."/>
            <person name="Spatafora J."/>
            <person name="Crous P."/>
            <person name="Grigoriev I."/>
        </authorList>
    </citation>
    <scope>NUCLEOTIDE SEQUENCE</scope>
    <source>
        <strain evidence="1">CBS 122367</strain>
    </source>
</reference>
<dbReference type="Gene3D" id="3.80.10.10">
    <property type="entry name" value="Ribonuclease Inhibitor"/>
    <property type="match status" value="1"/>
</dbReference>
<proteinExistence type="predicted"/>
<evidence type="ECO:0000313" key="1">
    <source>
        <dbReference type="EMBL" id="KAF2689037.1"/>
    </source>
</evidence>
<evidence type="ECO:0008006" key="3">
    <source>
        <dbReference type="Google" id="ProtNLM"/>
    </source>
</evidence>
<dbReference type="InterPro" id="IPR032675">
    <property type="entry name" value="LRR_dom_sf"/>
</dbReference>
<dbReference type="SUPFAM" id="SSF52047">
    <property type="entry name" value="RNI-like"/>
    <property type="match status" value="1"/>
</dbReference>
<organism evidence="1 2">
    <name type="scientific">Lentithecium fluviatile CBS 122367</name>
    <dbReference type="NCBI Taxonomy" id="1168545"/>
    <lineage>
        <taxon>Eukaryota</taxon>
        <taxon>Fungi</taxon>
        <taxon>Dikarya</taxon>
        <taxon>Ascomycota</taxon>
        <taxon>Pezizomycotina</taxon>
        <taxon>Dothideomycetes</taxon>
        <taxon>Pleosporomycetidae</taxon>
        <taxon>Pleosporales</taxon>
        <taxon>Massarineae</taxon>
        <taxon>Lentitheciaceae</taxon>
        <taxon>Lentithecium</taxon>
    </lineage>
</organism>
<dbReference type="EMBL" id="MU005572">
    <property type="protein sequence ID" value="KAF2689037.1"/>
    <property type="molecule type" value="Genomic_DNA"/>
</dbReference>
<dbReference type="PANTHER" id="PTHR13318">
    <property type="entry name" value="PARTNER OF PAIRED, ISOFORM B-RELATED"/>
    <property type="match status" value="1"/>
</dbReference>
<keyword evidence="2" id="KW-1185">Reference proteome</keyword>
<accession>A0A6G1JEP2</accession>
<dbReference type="GO" id="GO:0019005">
    <property type="term" value="C:SCF ubiquitin ligase complex"/>
    <property type="evidence" value="ECO:0007669"/>
    <property type="project" value="TreeGrafter"/>
</dbReference>
<sequence>MSRSVSKPYAMHRALIPEIVAQIIDCNRSYPGYLYTCLLINSLFFHSTARILWYGCGVGSSTKGHITPYICHLVQISRRDTSRGQLYASLIKLLRVSDGIVAEQEVGVMVGQPDGNEHVYFEELGGLGLEWTSLEELDMAQWAHTIEERGGILMQYLQPSLRKLVLCRSPVGDGWLEMLGERCPRLKVLVLKPSVLKNGMSKDGLARFLRKCKVEYLDLRAEEQEWDRGLTEGMLEVLRTQGNLREIAIPDIDDDTIKQMANGQRATDNMPFPALKSLRTGLSASGLHSLYCVTPRLSILSLDLRRLSLSASTSILPSVSIFSQLSTISITFDKRVRIRGDELIHLAQSCPSLVSLSISKDQLNTTRPWSRDIQDSHIEAFARNAVHLKELYLLFRVPQTAYPGEIWPTEVALESLARHCVHLERLWLTCDPNWDNLVWNPLRVLFPKVWDLQIAGPELRFSLGVLPEDILRDMAKEFAARCPELIEFRFLYPYGEEPLDERIRDVLYIRR</sequence>
<gene>
    <name evidence="1" type="ORF">K458DRAFT_413356</name>
</gene>
<dbReference type="AlphaFoldDB" id="A0A6G1JEP2"/>